<dbReference type="Gene3D" id="2.60.40.10">
    <property type="entry name" value="Immunoglobulins"/>
    <property type="match status" value="1"/>
</dbReference>
<reference evidence="1" key="1">
    <citation type="submission" date="2022-04" db="EMBL/GenBank/DDBJ databases">
        <title>Hymenobacter sp. isolated from the air.</title>
        <authorList>
            <person name="Won M."/>
            <person name="Lee C.-M."/>
            <person name="Woen H.-Y."/>
            <person name="Kwon S.-W."/>
        </authorList>
    </citation>
    <scope>NUCLEOTIDE SEQUENCE</scope>
    <source>
        <strain evidence="1">5116S-3</strain>
    </source>
</reference>
<dbReference type="PANTHER" id="PTHR35580:SF1">
    <property type="entry name" value="PHYTASE-LIKE DOMAIN-CONTAINING PROTEIN"/>
    <property type="match status" value="1"/>
</dbReference>
<dbReference type="InterPro" id="IPR013783">
    <property type="entry name" value="Ig-like_fold"/>
</dbReference>
<accession>A0A8T9Q943</accession>
<dbReference type="InterPro" id="IPR035986">
    <property type="entry name" value="PKD_dom_sf"/>
</dbReference>
<dbReference type="AlphaFoldDB" id="A0A8T9Q943"/>
<dbReference type="PANTHER" id="PTHR35580">
    <property type="entry name" value="CELL SURFACE GLYCOPROTEIN (S-LAYER PROTEIN)-LIKE PROTEIN"/>
    <property type="match status" value="1"/>
</dbReference>
<dbReference type="KEGG" id="hcu:MUN79_23200"/>
<protein>
    <recommendedName>
        <fullName evidence="3">Ig-like domain-containing protein</fullName>
    </recommendedName>
</protein>
<proteinExistence type="predicted"/>
<keyword evidence="2" id="KW-1185">Reference proteome</keyword>
<evidence type="ECO:0000313" key="1">
    <source>
        <dbReference type="EMBL" id="UOQ71493.1"/>
    </source>
</evidence>
<dbReference type="RefSeq" id="WP_244674900.1">
    <property type="nucleotide sequence ID" value="NZ_CP095046.1"/>
</dbReference>
<evidence type="ECO:0008006" key="3">
    <source>
        <dbReference type="Google" id="ProtNLM"/>
    </source>
</evidence>
<sequence>MLHFLLSSPRLLDWLLLVCASLMPELARAQAPPTFDMATRVLEPTGSARPYSHSVAVDAAGNSYVYGFITGPMRFGSQTITPGSNDTYIARFDADGSHRWIVLLRTGVGTGYSSTMAVDASGNLYVASEFFSASLTLGSITLTNPSGRRALFVAKLDANGNWLSAAQARGQTVSGIALDTGGNAYITGQFFESAAFGNTTLNSIGPSDLYVARLDANNTWRWAVQGGGSGDDWTAGIGVDAQGHAYIGGNMLAAGRLGSFDVAMGYYVAQLDAATGSFQRVTTVNTTNVGATPMLRFAADAKGCCYVTGTYVGRLSFGSYTLTSVGTGIPNEDVYVAKLDAGGNWEWAATAGGASLEYSTGITFDRRGNTYVSGSFQGPQGTRFGAVTLIPRNPALYLEDVFVAKLDTNGNWLWAVPAGGEQTDVNMSMALGPFATPYIVGEYRSSSMDFGSINLPGDAKLVASTYVARMQPNELRITGDSLVCNGAAVQLTVSTLALGGPISYRWSNGATTATISVTQAGLYSVTATFKGGYSLTEQFQVRSISPSLQITGNTGVLCPGTPRQLTAVAPGAQQVRWNTGATTPSISVTQPGTYTVVATYSTACSLTSQVVVQANRVGISGRLQLCPGQNTTLMATASGSAVTGYRWSNGETTPTLLVSQGGTYFVTATFADGCTQTATHTVGPPTAKVASVSGDTLLCPGTTLRLTALNTDAISYQWNTGATTPTITATQPGTYAVLLTYTGGCTSRDSLRVLPAPVAPAFTLGPDTTLCLERPLLLRAPALSGPGVAFRWSDGSSGPTLLVQDAGTYSLQVNTLCNTRTASVRVGYTSCLFIPNVITPNDDQRNDTFVIKNLTRGIGP</sequence>
<name>A0A8T9Q943_9BACT</name>
<dbReference type="SUPFAM" id="SSF49299">
    <property type="entry name" value="PKD domain"/>
    <property type="match status" value="1"/>
</dbReference>
<dbReference type="EMBL" id="CP095046">
    <property type="protein sequence ID" value="UOQ71493.1"/>
    <property type="molecule type" value="Genomic_DNA"/>
</dbReference>
<gene>
    <name evidence="1" type="ORF">MUN79_23200</name>
</gene>
<dbReference type="Proteomes" id="UP000831796">
    <property type="component" value="Chromosome"/>
</dbReference>
<organism evidence="1 2">
    <name type="scientific">Hymenobacter cellulosilyticus</name>
    <dbReference type="NCBI Taxonomy" id="2932248"/>
    <lineage>
        <taxon>Bacteria</taxon>
        <taxon>Pseudomonadati</taxon>
        <taxon>Bacteroidota</taxon>
        <taxon>Cytophagia</taxon>
        <taxon>Cytophagales</taxon>
        <taxon>Hymenobacteraceae</taxon>
        <taxon>Hymenobacter</taxon>
    </lineage>
</organism>
<dbReference type="InterPro" id="IPR052918">
    <property type="entry name" value="Motility_Chemotaxis_Reg"/>
</dbReference>
<evidence type="ECO:0000313" key="2">
    <source>
        <dbReference type="Proteomes" id="UP000831796"/>
    </source>
</evidence>
<dbReference type="SUPFAM" id="SSF63829">
    <property type="entry name" value="Calcium-dependent phosphotriesterase"/>
    <property type="match status" value="1"/>
</dbReference>